<dbReference type="InterPro" id="IPR022641">
    <property type="entry name" value="CheR_N"/>
</dbReference>
<feature type="binding site" evidence="6">
    <location>
        <position position="92"/>
    </location>
    <ligand>
        <name>S-adenosyl-L-methionine</name>
        <dbReference type="ChEBI" id="CHEBI:59789"/>
    </ligand>
</feature>
<dbReference type="CDD" id="cd02440">
    <property type="entry name" value="AdoMet_MTases"/>
    <property type="match status" value="1"/>
</dbReference>
<dbReference type="OrthoDB" id="9816309at2"/>
<name>A0A4R0PEK3_9HYPH</name>
<dbReference type="InterPro" id="IPR022642">
    <property type="entry name" value="CheR_C"/>
</dbReference>
<organism evidence="8 9">
    <name type="scientific">Oricola cellulosilytica</name>
    <dbReference type="NCBI Taxonomy" id="1429082"/>
    <lineage>
        <taxon>Bacteria</taxon>
        <taxon>Pseudomonadati</taxon>
        <taxon>Pseudomonadota</taxon>
        <taxon>Alphaproteobacteria</taxon>
        <taxon>Hyphomicrobiales</taxon>
        <taxon>Ahrensiaceae</taxon>
        <taxon>Oricola</taxon>
    </lineage>
</organism>
<dbReference type="PRINTS" id="PR00996">
    <property type="entry name" value="CHERMTFRASE"/>
</dbReference>
<feature type="binding site" evidence="6">
    <location>
        <position position="134"/>
    </location>
    <ligand>
        <name>S-adenosyl-L-methionine</name>
        <dbReference type="ChEBI" id="CHEBI:59789"/>
    </ligand>
</feature>
<dbReference type="SMART" id="SM00138">
    <property type="entry name" value="MeTrc"/>
    <property type="match status" value="1"/>
</dbReference>
<comment type="function">
    <text evidence="5">Methylation of the membrane-bound methyl-accepting chemotaxis proteins (MCP) to form gamma-glutamyl methyl ester residues in MCP.</text>
</comment>
<feature type="domain" description="CheR-type methyltransferase" evidence="7">
    <location>
        <begin position="13"/>
        <end position="283"/>
    </location>
</feature>
<evidence type="ECO:0000256" key="1">
    <source>
        <dbReference type="ARBA" id="ARBA00001541"/>
    </source>
</evidence>
<dbReference type="EC" id="2.1.1.80" evidence="5"/>
<sequence length="292" mass="32684">MSTALQQAPKRNDLGREYTLSDKDFASIAKFVKTEAGINLTEAKRDLVYSRLVKRLRALQLEGFGTYIDLVASPEGASERSELISAITTNVTNFYREPHHFDHLRSVAVPDMVKRMAAGEPGRIWSAGCSDGREPYTIACTVLEAMPDAAKRNFKILASDIDHKSLASAKAGRYNAEMASKMPKNVHDKFFVRSANGVEAGREISELIAFRYLNLLTEWPFKQKFDIIFCRNVLIYFEPDLQAQLIARFCSVLKPDGYLYIGHSERASGPALQHLEQVGVTTYHHIPAGGRK</sequence>
<feature type="binding site" evidence="6">
    <location>
        <position position="90"/>
    </location>
    <ligand>
        <name>S-adenosyl-L-methionine</name>
        <dbReference type="ChEBI" id="CHEBI:59789"/>
    </ligand>
</feature>
<accession>A0A4R0PEK3</accession>
<dbReference type="AlphaFoldDB" id="A0A4R0PEK3"/>
<dbReference type="Gene3D" id="1.10.155.10">
    <property type="entry name" value="Chemotaxis receptor methyltransferase CheR, N-terminal domain"/>
    <property type="match status" value="1"/>
</dbReference>
<dbReference type="PANTHER" id="PTHR24422:SF19">
    <property type="entry name" value="CHEMOTAXIS PROTEIN METHYLTRANSFERASE"/>
    <property type="match status" value="1"/>
</dbReference>
<dbReference type="PROSITE" id="PS50123">
    <property type="entry name" value="CHER"/>
    <property type="match status" value="1"/>
</dbReference>
<dbReference type="GO" id="GO:0032259">
    <property type="term" value="P:methylation"/>
    <property type="evidence" value="ECO:0007669"/>
    <property type="project" value="UniProtKB-KW"/>
</dbReference>
<feature type="binding site" evidence="6">
    <location>
        <begin position="214"/>
        <end position="215"/>
    </location>
    <ligand>
        <name>S-adenosyl-L-methionine</name>
        <dbReference type="ChEBI" id="CHEBI:59789"/>
    </ligand>
</feature>
<feature type="binding site" evidence="6">
    <location>
        <position position="160"/>
    </location>
    <ligand>
        <name>S-adenosyl-L-methionine</name>
        <dbReference type="ChEBI" id="CHEBI:59789"/>
    </ligand>
</feature>
<evidence type="ECO:0000313" key="9">
    <source>
        <dbReference type="Proteomes" id="UP000291301"/>
    </source>
</evidence>
<evidence type="ECO:0000256" key="3">
    <source>
        <dbReference type="ARBA" id="ARBA00022679"/>
    </source>
</evidence>
<keyword evidence="2 5" id="KW-0489">Methyltransferase</keyword>
<comment type="caution">
    <text evidence="8">The sequence shown here is derived from an EMBL/GenBank/DDBJ whole genome shotgun (WGS) entry which is preliminary data.</text>
</comment>
<dbReference type="EMBL" id="SJST01000001">
    <property type="protein sequence ID" value="TCD16237.1"/>
    <property type="molecule type" value="Genomic_DNA"/>
</dbReference>
<dbReference type="InterPro" id="IPR029063">
    <property type="entry name" value="SAM-dependent_MTases_sf"/>
</dbReference>
<dbReference type="Pfam" id="PF03705">
    <property type="entry name" value="CheR_N"/>
    <property type="match status" value="1"/>
</dbReference>
<gene>
    <name evidence="8" type="ORF">E0D97_02055</name>
</gene>
<keyword evidence="3 5" id="KW-0808">Transferase</keyword>
<dbReference type="Pfam" id="PF01739">
    <property type="entry name" value="CheR"/>
    <property type="match status" value="1"/>
</dbReference>
<dbReference type="Proteomes" id="UP000291301">
    <property type="component" value="Unassembled WGS sequence"/>
</dbReference>
<evidence type="ECO:0000256" key="4">
    <source>
        <dbReference type="ARBA" id="ARBA00022691"/>
    </source>
</evidence>
<dbReference type="InterPro" id="IPR026024">
    <property type="entry name" value="Chemotaxis_MeTrfase_CheR"/>
</dbReference>
<keyword evidence="4 5" id="KW-0949">S-adenosyl-L-methionine</keyword>
<feature type="binding site" evidence="6">
    <location>
        <position position="96"/>
    </location>
    <ligand>
        <name>S-adenosyl-L-methionine</name>
        <dbReference type="ChEBI" id="CHEBI:59789"/>
    </ligand>
</feature>
<comment type="catalytic activity">
    <reaction evidence="1 5">
        <text>L-glutamyl-[protein] + S-adenosyl-L-methionine = [protein]-L-glutamate 5-O-methyl ester + S-adenosyl-L-homocysteine</text>
        <dbReference type="Rhea" id="RHEA:24452"/>
        <dbReference type="Rhea" id="RHEA-COMP:10208"/>
        <dbReference type="Rhea" id="RHEA-COMP:10311"/>
        <dbReference type="ChEBI" id="CHEBI:29973"/>
        <dbReference type="ChEBI" id="CHEBI:57856"/>
        <dbReference type="ChEBI" id="CHEBI:59789"/>
        <dbReference type="ChEBI" id="CHEBI:82795"/>
        <dbReference type="EC" id="2.1.1.80"/>
    </reaction>
</comment>
<dbReference type="GO" id="GO:0008983">
    <property type="term" value="F:protein-glutamate O-methyltransferase activity"/>
    <property type="evidence" value="ECO:0007669"/>
    <property type="project" value="UniProtKB-EC"/>
</dbReference>
<dbReference type="InterPro" id="IPR036804">
    <property type="entry name" value="CheR_N_sf"/>
</dbReference>
<keyword evidence="9" id="KW-1185">Reference proteome</keyword>
<dbReference type="PANTHER" id="PTHR24422">
    <property type="entry name" value="CHEMOTAXIS PROTEIN METHYLTRANSFERASE"/>
    <property type="match status" value="1"/>
</dbReference>
<evidence type="ECO:0000256" key="6">
    <source>
        <dbReference type="PIRSR" id="PIRSR000410-1"/>
    </source>
</evidence>
<evidence type="ECO:0000256" key="2">
    <source>
        <dbReference type="ARBA" id="ARBA00022603"/>
    </source>
</evidence>
<evidence type="ECO:0000256" key="5">
    <source>
        <dbReference type="PIRNR" id="PIRNR000410"/>
    </source>
</evidence>
<dbReference type="InterPro" id="IPR000780">
    <property type="entry name" value="CheR_MeTrfase"/>
</dbReference>
<feature type="binding site" evidence="6">
    <location>
        <begin position="231"/>
        <end position="232"/>
    </location>
    <ligand>
        <name>S-adenosyl-L-methionine</name>
        <dbReference type="ChEBI" id="CHEBI:59789"/>
    </ligand>
</feature>
<dbReference type="SUPFAM" id="SSF53335">
    <property type="entry name" value="S-adenosyl-L-methionine-dependent methyltransferases"/>
    <property type="match status" value="1"/>
</dbReference>
<evidence type="ECO:0000259" key="7">
    <source>
        <dbReference type="PROSITE" id="PS50123"/>
    </source>
</evidence>
<dbReference type="SUPFAM" id="SSF47757">
    <property type="entry name" value="Chemotaxis receptor methyltransferase CheR, N-terminal domain"/>
    <property type="match status" value="1"/>
</dbReference>
<dbReference type="RefSeq" id="WP_131564928.1">
    <property type="nucleotide sequence ID" value="NZ_JAINFK010000001.1"/>
</dbReference>
<dbReference type="PIRSF" id="PIRSF000410">
    <property type="entry name" value="CheR"/>
    <property type="match status" value="1"/>
</dbReference>
<protein>
    <recommendedName>
        <fullName evidence="5">Chemotaxis protein methyltransferase</fullName>
        <ecNumber evidence="5">2.1.1.80</ecNumber>
    </recommendedName>
</protein>
<proteinExistence type="predicted"/>
<dbReference type="InterPro" id="IPR050903">
    <property type="entry name" value="Bact_Chemotaxis_MeTrfase"/>
</dbReference>
<reference evidence="8 9" key="1">
    <citation type="journal article" date="2015" name="Antonie Van Leeuwenhoek">
        <title>Oricola cellulosilytica gen. nov., sp. nov., a cellulose-degrading bacterium of the family Phyllobacteriaceae isolated from surface seashore water, and emended descriptions of Mesorhizobium loti and Phyllobacterium myrsinacearum.</title>
        <authorList>
            <person name="Hameed A."/>
            <person name="Shahina M."/>
            <person name="Lai W.A."/>
            <person name="Lin S.Y."/>
            <person name="Young L.S."/>
            <person name="Liu Y.C."/>
            <person name="Hsu Y.H."/>
            <person name="Young C.C."/>
        </authorList>
    </citation>
    <scope>NUCLEOTIDE SEQUENCE [LARGE SCALE GENOMIC DNA]</scope>
    <source>
        <strain evidence="8 9">KCTC 52183</strain>
    </source>
</reference>
<evidence type="ECO:0000313" key="8">
    <source>
        <dbReference type="EMBL" id="TCD16237.1"/>
    </source>
</evidence>
<dbReference type="Gene3D" id="3.40.50.150">
    <property type="entry name" value="Vaccinia Virus protein VP39"/>
    <property type="match status" value="1"/>
</dbReference>